<protein>
    <submittedName>
        <fullName evidence="1">Uncharacterized protein</fullName>
    </submittedName>
</protein>
<accession>A0ABQ8IVQ9</accession>
<sequence length="451" mass="52989">MGCAISYFNDHIIDLSKRSNISKNSKALIVAPHNLYRFLSEDNPNPKCIFIFGGPGSNKGQFIWEIMEQSCENYRNNQNNDLIKLLLIDNDDDDDDSDDGDDEINFDNNNVNNVDKKNKFENNNNNEIEIDLERFRFSYHYIDMERLIIDNIDDRIRKFTELPTMEEQQQQPISMNNFLTTTIIDDNSESLLDEINSLTISKRRKSESSQEEQLRLQLRQYANIITNSWILTLLKQEIEKQNQGPYENIFLVNLIPNRITLFRDCLFLQQTPSFINFDCNFVAIKLIRHSTRRKELEIKNTGSGGGGRNNNNGNSSHDIDNNYAAYFRAINKLYEIRVKNAEDNIRLRLSTSNKSAICITNKQELITFIYMPKKDLLELNISGFQFNQHLNQILKQCRRQQTLLFIINKEIDLDDNIKLLINDHDKQQYDLVFLRKFIQLYRLTSYALKFV</sequence>
<evidence type="ECO:0000313" key="2">
    <source>
        <dbReference type="Proteomes" id="UP000887458"/>
    </source>
</evidence>
<keyword evidence="2" id="KW-1185">Reference proteome</keyword>
<dbReference type="Proteomes" id="UP000887458">
    <property type="component" value="Unassembled WGS sequence"/>
</dbReference>
<evidence type="ECO:0000313" key="1">
    <source>
        <dbReference type="EMBL" id="KAH9414391.1"/>
    </source>
</evidence>
<name>A0ABQ8IVQ9_DERPT</name>
<gene>
    <name evidence="1" type="ORF">DERP_012041</name>
</gene>
<organism evidence="1 2">
    <name type="scientific">Dermatophagoides pteronyssinus</name>
    <name type="common">European house dust mite</name>
    <dbReference type="NCBI Taxonomy" id="6956"/>
    <lineage>
        <taxon>Eukaryota</taxon>
        <taxon>Metazoa</taxon>
        <taxon>Ecdysozoa</taxon>
        <taxon>Arthropoda</taxon>
        <taxon>Chelicerata</taxon>
        <taxon>Arachnida</taxon>
        <taxon>Acari</taxon>
        <taxon>Acariformes</taxon>
        <taxon>Sarcoptiformes</taxon>
        <taxon>Astigmata</taxon>
        <taxon>Psoroptidia</taxon>
        <taxon>Analgoidea</taxon>
        <taxon>Pyroglyphidae</taxon>
        <taxon>Dermatophagoidinae</taxon>
        <taxon>Dermatophagoides</taxon>
    </lineage>
</organism>
<dbReference type="EMBL" id="NJHN03000111">
    <property type="protein sequence ID" value="KAH9414391.1"/>
    <property type="molecule type" value="Genomic_DNA"/>
</dbReference>
<reference evidence="1 2" key="2">
    <citation type="journal article" date="2022" name="Mol. Biol. Evol.">
        <title>Comparative Genomics Reveals Insights into the Divergent Evolution of Astigmatic Mites and Household Pest Adaptations.</title>
        <authorList>
            <person name="Xiong Q."/>
            <person name="Wan A.T."/>
            <person name="Liu X."/>
            <person name="Fung C.S."/>
            <person name="Xiao X."/>
            <person name="Malainual N."/>
            <person name="Hou J."/>
            <person name="Wang L."/>
            <person name="Wang M."/>
            <person name="Yang K.Y."/>
            <person name="Cui Y."/>
            <person name="Leung E.L."/>
            <person name="Nong W."/>
            <person name="Shin S.K."/>
            <person name="Au S.W."/>
            <person name="Jeong K.Y."/>
            <person name="Chew F.T."/>
            <person name="Hui J.H."/>
            <person name="Leung T.F."/>
            <person name="Tungtrongchitr A."/>
            <person name="Zhong N."/>
            <person name="Liu Z."/>
            <person name="Tsui S.K."/>
        </authorList>
    </citation>
    <scope>NUCLEOTIDE SEQUENCE [LARGE SCALE GENOMIC DNA]</scope>
    <source>
        <strain evidence="1">Derp</strain>
    </source>
</reference>
<proteinExistence type="predicted"/>
<reference evidence="1 2" key="1">
    <citation type="journal article" date="2018" name="J. Allergy Clin. Immunol.">
        <title>High-quality assembly of Dermatophagoides pteronyssinus genome and transcriptome reveals a wide range of novel allergens.</title>
        <authorList>
            <person name="Liu X.Y."/>
            <person name="Yang K.Y."/>
            <person name="Wang M.Q."/>
            <person name="Kwok J.S."/>
            <person name="Zeng X."/>
            <person name="Yang Z."/>
            <person name="Xiao X.J."/>
            <person name="Lau C.P."/>
            <person name="Li Y."/>
            <person name="Huang Z.M."/>
            <person name="Ba J.G."/>
            <person name="Yim A.K."/>
            <person name="Ouyang C.Y."/>
            <person name="Ngai S.M."/>
            <person name="Chan T.F."/>
            <person name="Leung E.L."/>
            <person name="Liu L."/>
            <person name="Liu Z.G."/>
            <person name="Tsui S.K."/>
        </authorList>
    </citation>
    <scope>NUCLEOTIDE SEQUENCE [LARGE SCALE GENOMIC DNA]</scope>
    <source>
        <strain evidence="1">Derp</strain>
    </source>
</reference>
<comment type="caution">
    <text evidence="1">The sequence shown here is derived from an EMBL/GenBank/DDBJ whole genome shotgun (WGS) entry which is preliminary data.</text>
</comment>